<dbReference type="AlphaFoldDB" id="A0A916SW87"/>
<accession>A0A916SW87</accession>
<evidence type="ECO:0000313" key="1">
    <source>
        <dbReference type="EMBL" id="GGB20604.1"/>
    </source>
</evidence>
<reference evidence="1" key="1">
    <citation type="journal article" date="2014" name="Int. J. Syst. Evol. Microbiol.">
        <title>Complete genome sequence of Corynebacterium casei LMG S-19264T (=DSM 44701T), isolated from a smear-ripened cheese.</title>
        <authorList>
            <consortium name="US DOE Joint Genome Institute (JGI-PGF)"/>
            <person name="Walter F."/>
            <person name="Albersmeier A."/>
            <person name="Kalinowski J."/>
            <person name="Ruckert C."/>
        </authorList>
    </citation>
    <scope>NUCLEOTIDE SEQUENCE</scope>
    <source>
        <strain evidence="1">CGMCC 1.15330</strain>
    </source>
</reference>
<comment type="caution">
    <text evidence="1">The sequence shown here is derived from an EMBL/GenBank/DDBJ whole genome shotgun (WGS) entry which is preliminary data.</text>
</comment>
<reference evidence="1" key="2">
    <citation type="submission" date="2020-09" db="EMBL/GenBank/DDBJ databases">
        <authorList>
            <person name="Sun Q."/>
            <person name="Zhou Y."/>
        </authorList>
    </citation>
    <scope>NUCLEOTIDE SEQUENCE</scope>
    <source>
        <strain evidence="1">CGMCC 1.15330</strain>
    </source>
</reference>
<proteinExistence type="predicted"/>
<organism evidence="1 2">
    <name type="scientific">Sphingomonas metalli</name>
    <dbReference type="NCBI Taxonomy" id="1779358"/>
    <lineage>
        <taxon>Bacteria</taxon>
        <taxon>Pseudomonadati</taxon>
        <taxon>Pseudomonadota</taxon>
        <taxon>Alphaproteobacteria</taxon>
        <taxon>Sphingomonadales</taxon>
        <taxon>Sphingomonadaceae</taxon>
        <taxon>Sphingomonas</taxon>
    </lineage>
</organism>
<dbReference type="Proteomes" id="UP000623067">
    <property type="component" value="Unassembled WGS sequence"/>
</dbReference>
<gene>
    <name evidence="1" type="ORF">GCM10011380_07740</name>
</gene>
<sequence length="103" mass="10744">MTRPRDPAARLVAALLADAAAAGCPARIVSSETRDWSSATFTGARHHIRLAAAAGDARAAWLDALAPQRFALPRQLLGDLVVERSDAAGVMLSALVLDDLEAA</sequence>
<keyword evidence="2" id="KW-1185">Reference proteome</keyword>
<protein>
    <submittedName>
        <fullName evidence="1">Uncharacterized protein</fullName>
    </submittedName>
</protein>
<dbReference type="RefSeq" id="WP_188657316.1">
    <property type="nucleotide sequence ID" value="NZ_BMIH01000001.1"/>
</dbReference>
<name>A0A916SW87_9SPHN</name>
<dbReference type="EMBL" id="BMIH01000001">
    <property type="protein sequence ID" value="GGB20604.1"/>
    <property type="molecule type" value="Genomic_DNA"/>
</dbReference>
<evidence type="ECO:0000313" key="2">
    <source>
        <dbReference type="Proteomes" id="UP000623067"/>
    </source>
</evidence>